<dbReference type="RefSeq" id="WP_270952454.1">
    <property type="nucleotide sequence ID" value="NZ_JAQGLA010000067.1"/>
</dbReference>
<comment type="caution">
    <text evidence="1">The sequence shown here is derived from an EMBL/GenBank/DDBJ whole genome shotgun (WGS) entry which is preliminary data.</text>
</comment>
<evidence type="ECO:0000313" key="1">
    <source>
        <dbReference type="EMBL" id="MDA3629433.1"/>
    </source>
</evidence>
<organism evidence="1 2">
    <name type="scientific">Saccharopolyspora oryzae</name>
    <dbReference type="NCBI Taxonomy" id="2997343"/>
    <lineage>
        <taxon>Bacteria</taxon>
        <taxon>Bacillati</taxon>
        <taxon>Actinomycetota</taxon>
        <taxon>Actinomycetes</taxon>
        <taxon>Pseudonocardiales</taxon>
        <taxon>Pseudonocardiaceae</taxon>
        <taxon>Saccharopolyspora</taxon>
    </lineage>
</organism>
<keyword evidence="2" id="KW-1185">Reference proteome</keyword>
<dbReference type="EMBL" id="JAQGLA010000067">
    <property type="protein sequence ID" value="MDA3629433.1"/>
    <property type="molecule type" value="Genomic_DNA"/>
</dbReference>
<proteinExistence type="predicted"/>
<dbReference type="SUPFAM" id="SSF51569">
    <property type="entry name" value="Aldolase"/>
    <property type="match status" value="1"/>
</dbReference>
<reference evidence="1 2" key="1">
    <citation type="submission" date="2022-11" db="EMBL/GenBank/DDBJ databases">
        <title>Draft genome sequence of Saccharopolyspora sp. WRP15-2 isolated from rhizosphere soils of wild rice in Thailand.</title>
        <authorList>
            <person name="Duangmal K."/>
            <person name="Kammanee S."/>
            <person name="Muangham S."/>
        </authorList>
    </citation>
    <scope>NUCLEOTIDE SEQUENCE [LARGE SCALE GENOMIC DNA]</scope>
    <source>
        <strain evidence="1 2">WRP15-2</strain>
    </source>
</reference>
<dbReference type="Gene3D" id="3.20.20.70">
    <property type="entry name" value="Aldolase class I"/>
    <property type="match status" value="1"/>
</dbReference>
<dbReference type="Proteomes" id="UP001210380">
    <property type="component" value="Unassembled WGS sequence"/>
</dbReference>
<evidence type="ECO:0000313" key="2">
    <source>
        <dbReference type="Proteomes" id="UP001210380"/>
    </source>
</evidence>
<dbReference type="InterPro" id="IPR000887">
    <property type="entry name" value="Aldlse_KDPG_KHG"/>
</dbReference>
<protein>
    <submittedName>
        <fullName evidence="1">Thiamine phosphate synthase</fullName>
    </submittedName>
</protein>
<dbReference type="InterPro" id="IPR013785">
    <property type="entry name" value="Aldolase_TIM"/>
</dbReference>
<accession>A0ABT4V6H2</accession>
<dbReference type="Pfam" id="PF01081">
    <property type="entry name" value="Aldolase"/>
    <property type="match status" value="1"/>
</dbReference>
<name>A0ABT4V6H2_9PSEU</name>
<gene>
    <name evidence="1" type="ORF">OU415_28660</name>
</gene>
<sequence length="86" mass="8838">MIGFDELFTGPVKAFPAAELGAGWFKAVRGPFPGLRMVATGGMNARNAAEFLSAGAAVVAVGSALEDADQLPALAGLVERSRMEKS</sequence>